<keyword evidence="2 3" id="KW-0802">TPR repeat</keyword>
<comment type="caution">
    <text evidence="5">The sequence shown here is derived from an EMBL/GenBank/DDBJ whole genome shotgun (WGS) entry which is preliminary data.</text>
</comment>
<feature type="repeat" description="TPR" evidence="3">
    <location>
        <begin position="453"/>
        <end position="486"/>
    </location>
</feature>
<protein>
    <recommendedName>
        <fullName evidence="4">CHAT domain-containing protein</fullName>
    </recommendedName>
</protein>
<dbReference type="Proteomes" id="UP000051660">
    <property type="component" value="Unassembled WGS sequence"/>
</dbReference>
<dbReference type="AlphaFoldDB" id="A0A0R3M7W1"/>
<evidence type="ECO:0000313" key="5">
    <source>
        <dbReference type="EMBL" id="KRR16073.1"/>
    </source>
</evidence>
<dbReference type="Gene3D" id="1.25.40.10">
    <property type="entry name" value="Tetratricopeptide repeat domain"/>
    <property type="match status" value="3"/>
</dbReference>
<dbReference type="EMBL" id="LLYB01000131">
    <property type="protein sequence ID" value="KRR16073.1"/>
    <property type="molecule type" value="Genomic_DNA"/>
</dbReference>
<dbReference type="RefSeq" id="WP_057863007.1">
    <property type="nucleotide sequence ID" value="NZ_LLYB01000131.1"/>
</dbReference>
<dbReference type="PRINTS" id="PR00381">
    <property type="entry name" value="KINESINLIGHT"/>
</dbReference>
<dbReference type="Pfam" id="PF13424">
    <property type="entry name" value="TPR_12"/>
    <property type="match status" value="4"/>
</dbReference>
<reference evidence="5 6" key="1">
    <citation type="submission" date="2014-03" db="EMBL/GenBank/DDBJ databases">
        <title>Bradyrhizobium valentinum sp. nov., isolated from effective nodules of Lupinus mariae-josephae, a lupine endemic of basic-lime soils in Eastern Spain.</title>
        <authorList>
            <person name="Duran D."/>
            <person name="Rey L."/>
            <person name="Navarro A."/>
            <person name="Busquets A."/>
            <person name="Imperial J."/>
            <person name="Ruiz-Argueso T."/>
        </authorList>
    </citation>
    <scope>NUCLEOTIDE SEQUENCE [LARGE SCALE GENOMIC DNA]</scope>
    <source>
        <strain evidence="5 6">CCBAU 23086</strain>
    </source>
</reference>
<accession>A0A0R3M7W1</accession>
<dbReference type="PANTHER" id="PTHR45641">
    <property type="entry name" value="TETRATRICOPEPTIDE REPEAT PROTEIN (AFU_ORTHOLOGUE AFUA_6G03870)"/>
    <property type="match status" value="1"/>
</dbReference>
<feature type="repeat" description="TPR" evidence="3">
    <location>
        <begin position="327"/>
        <end position="360"/>
    </location>
</feature>
<organism evidence="5 6">
    <name type="scientific">Bradyrhizobium lablabi</name>
    <dbReference type="NCBI Taxonomy" id="722472"/>
    <lineage>
        <taxon>Bacteria</taxon>
        <taxon>Pseudomonadati</taxon>
        <taxon>Pseudomonadota</taxon>
        <taxon>Alphaproteobacteria</taxon>
        <taxon>Hyphomicrobiales</taxon>
        <taxon>Nitrobacteraceae</taxon>
        <taxon>Bradyrhizobium</taxon>
    </lineage>
</organism>
<dbReference type="SMART" id="SM00028">
    <property type="entry name" value="TPR"/>
    <property type="match status" value="9"/>
</dbReference>
<dbReference type="Pfam" id="PF13374">
    <property type="entry name" value="TPR_10"/>
    <property type="match status" value="2"/>
</dbReference>
<evidence type="ECO:0000256" key="2">
    <source>
        <dbReference type="ARBA" id="ARBA00022803"/>
    </source>
</evidence>
<dbReference type="OrthoDB" id="9787760at2"/>
<feature type="repeat" description="TPR" evidence="3">
    <location>
        <begin position="75"/>
        <end position="108"/>
    </location>
</feature>
<evidence type="ECO:0000256" key="3">
    <source>
        <dbReference type="PROSITE-ProRule" id="PRU00339"/>
    </source>
</evidence>
<dbReference type="PROSITE" id="PS50005">
    <property type="entry name" value="TPR"/>
    <property type="match status" value="3"/>
</dbReference>
<dbReference type="Pfam" id="PF12770">
    <property type="entry name" value="CHAT"/>
    <property type="match status" value="1"/>
</dbReference>
<dbReference type="InterPro" id="IPR024983">
    <property type="entry name" value="CHAT_dom"/>
</dbReference>
<sequence length="1086" mass="116054">MQAGWLGFAGRFFGVLFLVSVVMSPCGAGPQEMLTLMQRITALAKEGRYGEAVSLARKLQSEAERTSGRQSPLTATTLVVLGQVLQTQGETAEAESVLKRALAIREKSLGSNHPDVAAVLLTLGQIELGQNRLNDAERDVLRAIGINERVLGPDHLTTALARMQLGNLRHRQMKETEALDIFNRALEVFRKSPGQADIMIPVTLNNIAEVYRAQGRLQLAEARFAEALDLQEKQHGSDSIYLAATLNNLGELRRAQGRLQEAEQLARRTLAIREKALGPDHPDVAASLNNLALVFSREGREAEAEGLLVRALATQEKAFGAAHPTVATALNNLAEAWMRLGRTQEAEQLFRKSLAIREKSLGPTHLDVAVSLDNLVALLGNGDRYAEADPLARRSLAIREAALGGSHPLVASSLNNLAVILDSTGRPQEAEPLLKRARNMRLQALGDAHPDVANSFVNLGAHYLDVKDWRQAHEAYARAAAIQDSRRATEFGEEKGRGDLKAHDDTNPFPGLIVAAYNLASASDGAQAGTLRSQAFEAAQWIGDEKAARAIAGMSARIAKGSGDLAVRVRERQDLGEQAIATDKMLVAALSQADGARNKAAEQALRARSSAIAGQIRQLDDAIRTQFPDYSALATKAPISIGDVQKQLHPNEALLLLTTTLRFTFVWTVTRSNVRWHAADIGEKQLADTVSILRCGLDADAWLDKTSTCPEKLGLKRPLAAREPSPFDQERSFALYQALLGPIARDIDGKELILVPSGPLAMLPFGVLLTDKPAPDAGNDRATADLSKAPWLVKRFATTVLPSVSSLKALRQVAQKSRASKPFLGVGNPLLDGDGRDLAAARARLTRQIQNCAAIPAQATQVAQRGLRTVTALSGGTADIEQLRRQMPVPETALELCSVANSFAPVKGDVYLGNSATETKIRALSESGDLAKYRMLHFATHGALAGQVNGSIEPGLILSPPPAATPADDGYLSSSEISGLKLDADWVVLSACNTAGGQSSNSEAFSGLARAFFYAGSRALLVSHWAVSSDAAVAITTGTIDAMKASPDVGRAEALRRSLSALIAKGGENAQPAIWAPFVLVGTGSL</sequence>
<keyword evidence="1" id="KW-0677">Repeat</keyword>
<dbReference type="InterPro" id="IPR019734">
    <property type="entry name" value="TPR_rpt"/>
</dbReference>
<evidence type="ECO:0000259" key="4">
    <source>
        <dbReference type="Pfam" id="PF12770"/>
    </source>
</evidence>
<proteinExistence type="predicted"/>
<dbReference type="SUPFAM" id="SSF48452">
    <property type="entry name" value="TPR-like"/>
    <property type="match status" value="2"/>
</dbReference>
<dbReference type="PANTHER" id="PTHR45641:SF19">
    <property type="entry name" value="NEPHROCYSTIN-3"/>
    <property type="match status" value="1"/>
</dbReference>
<feature type="domain" description="CHAT" evidence="4">
    <location>
        <begin position="733"/>
        <end position="1082"/>
    </location>
</feature>
<name>A0A0R3M7W1_9BRAD</name>
<evidence type="ECO:0000256" key="1">
    <source>
        <dbReference type="ARBA" id="ARBA00022737"/>
    </source>
</evidence>
<evidence type="ECO:0000313" key="6">
    <source>
        <dbReference type="Proteomes" id="UP000051660"/>
    </source>
</evidence>
<gene>
    <name evidence="5" type="ORF">CQ14_23805</name>
</gene>
<dbReference type="InterPro" id="IPR011990">
    <property type="entry name" value="TPR-like_helical_dom_sf"/>
</dbReference>